<dbReference type="PANTHER" id="PTHR45629">
    <property type="entry name" value="SNF2/RAD54 FAMILY MEMBER"/>
    <property type="match status" value="1"/>
</dbReference>
<evidence type="ECO:0000256" key="7">
    <source>
        <dbReference type="ARBA" id="ARBA00022806"/>
    </source>
</evidence>
<name>A0A517L833_9PEZI</name>
<dbReference type="InterPro" id="IPR000330">
    <property type="entry name" value="SNF2_N"/>
</dbReference>
<dbReference type="GO" id="GO:0045003">
    <property type="term" value="P:double-strand break repair via synthesis-dependent strand annealing"/>
    <property type="evidence" value="ECO:0007669"/>
    <property type="project" value="TreeGrafter"/>
</dbReference>
<dbReference type="SUPFAM" id="SSF52540">
    <property type="entry name" value="P-loop containing nucleoside triphosphate hydrolases"/>
    <property type="match status" value="2"/>
</dbReference>
<evidence type="ECO:0000256" key="2">
    <source>
        <dbReference type="ARBA" id="ARBA00007025"/>
    </source>
</evidence>
<dbReference type="SMART" id="SM00487">
    <property type="entry name" value="DEXDc"/>
    <property type="match status" value="1"/>
</dbReference>
<feature type="region of interest" description="Disordered" evidence="12">
    <location>
        <begin position="44"/>
        <end position="114"/>
    </location>
</feature>
<evidence type="ECO:0000256" key="8">
    <source>
        <dbReference type="ARBA" id="ARBA00022840"/>
    </source>
</evidence>
<evidence type="ECO:0000259" key="13">
    <source>
        <dbReference type="PROSITE" id="PS51192"/>
    </source>
</evidence>
<evidence type="ECO:0000256" key="6">
    <source>
        <dbReference type="ARBA" id="ARBA00022801"/>
    </source>
</evidence>
<feature type="domain" description="Helicase ATP-binding" evidence="13">
    <location>
        <begin position="273"/>
        <end position="451"/>
    </location>
</feature>
<dbReference type="GO" id="GO:0004386">
    <property type="term" value="F:helicase activity"/>
    <property type="evidence" value="ECO:0007669"/>
    <property type="project" value="UniProtKB-KW"/>
</dbReference>
<dbReference type="InterPro" id="IPR014001">
    <property type="entry name" value="Helicase_ATP-bd"/>
</dbReference>
<evidence type="ECO:0000256" key="12">
    <source>
        <dbReference type="SAM" id="MobiDB-lite"/>
    </source>
</evidence>
<keyword evidence="5" id="KW-0227">DNA damage</keyword>
<evidence type="ECO:0000256" key="11">
    <source>
        <dbReference type="ARBA" id="ARBA00023242"/>
    </source>
</evidence>
<dbReference type="PANTHER" id="PTHR45629:SF7">
    <property type="entry name" value="DNA EXCISION REPAIR PROTEIN ERCC-6-RELATED"/>
    <property type="match status" value="1"/>
</dbReference>
<sequence>MIGPHVCGKARLTSFIRAGPSPSRLNQSIPQPQFIMHRPRPTAANVDKENVAPSTQKSARLYGGTPQSVDRLIKPFKCPGSATPTRASEKPARKRRKVSYANGDASVEDGDKPYTNDDRLALATRDINRFPVFKVKDKGQIFRARFSVPMANKTPEAYNSYKPPPLLGMRSGTIFVAKALHDPSGEFAIVLFDPTVDDKPLVDSEKKPEGETSTDVVKVDAPLVHKSLAEILGIKKKVEERPRVPVVIDPRLAKVLRPHQVEGVKFLYRATTGLIDPSANGCIMADEMGLGKTLQCIALMWTLLKQSPDAGKSTIQKAVIACPSSLVRNWANELVKWLGPDAIHPFAIDGKATKDELIQQLKQWSIASGRTVVRPVLIVSYETLRLYADQLAQTPIGLMLCDEGHRLKNGDSQTFTALNGLNVQKRVILSGTPIQNDLSEYFSLLNFANPNYLGTRAEFRKKYEIPILRGRDAAGTDADQQKGNERLAELLTLVNKFIIRRTNDILSKYLPVKYEHVVFCGLAPFQKKLYNHFVDSPDVKSLLRGKGSQPLKAIGMLKKLCNHPDLLDLPSDLPGSEEFFPEDFVPKDARGRDRDVKSWYSGKMVVLDRMLARIRADTNDKIVLISNYTQTLDIFDKLCRSRNYGVLRLDGTMNVNKRQKLVDKFNDPEGQEFVFLLSSKAGGCGLNLIGANRLVLFDPDWNPAADQQALARVWRDGQKKDCFVYRFIATGTIEEKIFQRQSHKQSLSSCVVDSAEDVERHFSLDLLRELFQYRDNTRSDTHDTFKCKRCRASDGRQHIKAQAMLYGDTSTWNHFVNDGEDGPLGRIQDLLLRQETSEKDVSAVFQYISH</sequence>
<dbReference type="Gene3D" id="3.40.50.10810">
    <property type="entry name" value="Tandem AAA-ATPase domain"/>
    <property type="match status" value="1"/>
</dbReference>
<dbReference type="InterPro" id="IPR001650">
    <property type="entry name" value="Helicase_C-like"/>
</dbReference>
<organism evidence="15 16">
    <name type="scientific">Venturia effusa</name>
    <dbReference type="NCBI Taxonomy" id="50376"/>
    <lineage>
        <taxon>Eukaryota</taxon>
        <taxon>Fungi</taxon>
        <taxon>Dikarya</taxon>
        <taxon>Ascomycota</taxon>
        <taxon>Pezizomycotina</taxon>
        <taxon>Dothideomycetes</taxon>
        <taxon>Pleosporomycetidae</taxon>
        <taxon>Venturiales</taxon>
        <taxon>Venturiaceae</taxon>
        <taxon>Venturia</taxon>
    </lineage>
</organism>
<keyword evidence="11" id="KW-0539">Nucleus</keyword>
<keyword evidence="6" id="KW-0378">Hydrolase</keyword>
<dbReference type="GO" id="GO:0005634">
    <property type="term" value="C:nucleus"/>
    <property type="evidence" value="ECO:0007669"/>
    <property type="project" value="UniProtKB-SubCell"/>
</dbReference>
<dbReference type="CDD" id="cd18793">
    <property type="entry name" value="SF2_C_SNF"/>
    <property type="match status" value="1"/>
</dbReference>
<dbReference type="Pfam" id="PF00176">
    <property type="entry name" value="SNF2-rel_dom"/>
    <property type="match status" value="1"/>
</dbReference>
<dbReference type="PROSITE" id="PS51192">
    <property type="entry name" value="HELICASE_ATP_BIND_1"/>
    <property type="match status" value="1"/>
</dbReference>
<dbReference type="GO" id="GO:0003677">
    <property type="term" value="F:DNA binding"/>
    <property type="evidence" value="ECO:0007669"/>
    <property type="project" value="UniProtKB-KW"/>
</dbReference>
<keyword evidence="8" id="KW-0067">ATP-binding</keyword>
<comment type="similarity">
    <text evidence="2">Belongs to the SNF2/RAD54 helicase family.</text>
</comment>
<keyword evidence="4" id="KW-0547">Nucleotide-binding</keyword>
<dbReference type="Gene3D" id="1.20.120.850">
    <property type="entry name" value="SWI2/SNF2 ATPases, N-terminal domain"/>
    <property type="match status" value="1"/>
</dbReference>
<evidence type="ECO:0000259" key="14">
    <source>
        <dbReference type="PROSITE" id="PS51194"/>
    </source>
</evidence>
<evidence type="ECO:0000256" key="5">
    <source>
        <dbReference type="ARBA" id="ARBA00022763"/>
    </source>
</evidence>
<reference evidence="15 16" key="1">
    <citation type="submission" date="2019-07" db="EMBL/GenBank/DDBJ databases">
        <title>Finished genome of Venturia effusa.</title>
        <authorList>
            <person name="Young C.A."/>
            <person name="Cox M.P."/>
            <person name="Ganley A.R.D."/>
            <person name="David W.J."/>
        </authorList>
    </citation>
    <scope>NUCLEOTIDE SEQUENCE [LARGE SCALE GENOMIC DNA]</scope>
    <source>
        <strain evidence="16">albino</strain>
    </source>
</reference>
<evidence type="ECO:0000256" key="4">
    <source>
        <dbReference type="ARBA" id="ARBA00022741"/>
    </source>
</evidence>
<dbReference type="STRING" id="50376.A0A517L833"/>
<dbReference type="Pfam" id="PF08658">
    <property type="entry name" value="Rad54_N"/>
    <property type="match status" value="1"/>
</dbReference>
<dbReference type="InterPro" id="IPR027417">
    <property type="entry name" value="P-loop_NTPase"/>
</dbReference>
<dbReference type="SMART" id="SM00490">
    <property type="entry name" value="HELICc"/>
    <property type="match status" value="1"/>
</dbReference>
<keyword evidence="7" id="KW-0347">Helicase</keyword>
<dbReference type="Pfam" id="PF00271">
    <property type="entry name" value="Helicase_C"/>
    <property type="match status" value="1"/>
</dbReference>
<dbReference type="EMBL" id="CP042190">
    <property type="protein sequence ID" value="QDS71781.1"/>
    <property type="molecule type" value="Genomic_DNA"/>
</dbReference>
<evidence type="ECO:0000313" key="15">
    <source>
        <dbReference type="EMBL" id="QDS71781.1"/>
    </source>
</evidence>
<evidence type="ECO:0000256" key="10">
    <source>
        <dbReference type="ARBA" id="ARBA00023204"/>
    </source>
</evidence>
<keyword evidence="3" id="KW-0597">Phosphoprotein</keyword>
<protein>
    <recommendedName>
        <fullName evidence="17">DNA-dependent ATPase protein rad54</fullName>
    </recommendedName>
</protein>
<dbReference type="GO" id="GO:0015616">
    <property type="term" value="F:DNA translocase activity"/>
    <property type="evidence" value="ECO:0007669"/>
    <property type="project" value="TreeGrafter"/>
</dbReference>
<evidence type="ECO:0000256" key="9">
    <source>
        <dbReference type="ARBA" id="ARBA00023125"/>
    </source>
</evidence>
<dbReference type="InterPro" id="IPR050496">
    <property type="entry name" value="SNF2_RAD54_helicase_repair"/>
</dbReference>
<feature type="domain" description="Helicase C-terminal" evidence="14">
    <location>
        <begin position="606"/>
        <end position="759"/>
    </location>
</feature>
<evidence type="ECO:0000256" key="1">
    <source>
        <dbReference type="ARBA" id="ARBA00004123"/>
    </source>
</evidence>
<dbReference type="PROSITE" id="PS51194">
    <property type="entry name" value="HELICASE_CTER"/>
    <property type="match status" value="1"/>
</dbReference>
<keyword evidence="9" id="KW-0238">DNA-binding</keyword>
<dbReference type="InterPro" id="IPR038718">
    <property type="entry name" value="SNF2-like_sf"/>
</dbReference>
<dbReference type="GO" id="GO:0016817">
    <property type="term" value="F:hydrolase activity, acting on acid anhydrides"/>
    <property type="evidence" value="ECO:0007669"/>
    <property type="project" value="InterPro"/>
</dbReference>
<dbReference type="InterPro" id="IPR049730">
    <property type="entry name" value="SNF2/RAD54-like_C"/>
</dbReference>
<evidence type="ECO:0008006" key="17">
    <source>
        <dbReference type="Google" id="ProtNLM"/>
    </source>
</evidence>
<dbReference type="Gene3D" id="3.40.50.300">
    <property type="entry name" value="P-loop containing nucleotide triphosphate hydrolases"/>
    <property type="match status" value="1"/>
</dbReference>
<keyword evidence="16" id="KW-1185">Reference proteome</keyword>
<dbReference type="OrthoDB" id="413460at2759"/>
<comment type="subcellular location">
    <subcellularLocation>
        <location evidence="1">Nucleus</location>
    </subcellularLocation>
</comment>
<dbReference type="FunFam" id="3.40.50.10810:FF:000010">
    <property type="entry name" value="DNA repair and recombination protein RAD54-like"/>
    <property type="match status" value="1"/>
</dbReference>
<gene>
    <name evidence="15" type="ORF">FKW77_009336</name>
</gene>
<dbReference type="FunFam" id="3.40.50.300:FF:000332">
    <property type="entry name" value="DNA repair and recombination protein RAD54-like"/>
    <property type="match status" value="1"/>
</dbReference>
<dbReference type="InterPro" id="IPR013967">
    <property type="entry name" value="Rad54_N"/>
</dbReference>
<dbReference type="GO" id="GO:0007131">
    <property type="term" value="P:reciprocal meiotic recombination"/>
    <property type="evidence" value="ECO:0007669"/>
    <property type="project" value="TreeGrafter"/>
</dbReference>
<evidence type="ECO:0000313" key="16">
    <source>
        <dbReference type="Proteomes" id="UP000316270"/>
    </source>
</evidence>
<accession>A0A517L833</accession>
<dbReference type="GO" id="GO:0005524">
    <property type="term" value="F:ATP binding"/>
    <property type="evidence" value="ECO:0007669"/>
    <property type="project" value="UniProtKB-KW"/>
</dbReference>
<dbReference type="AlphaFoldDB" id="A0A517L833"/>
<evidence type="ECO:0000256" key="3">
    <source>
        <dbReference type="ARBA" id="ARBA00022553"/>
    </source>
</evidence>
<dbReference type="Proteomes" id="UP000316270">
    <property type="component" value="Chromosome 6"/>
</dbReference>
<proteinExistence type="inferred from homology"/>
<keyword evidence="10" id="KW-0234">DNA repair</keyword>